<organism evidence="1 2">
    <name type="scientific">candidate division WWE3 bacterium</name>
    <dbReference type="NCBI Taxonomy" id="2053526"/>
    <lineage>
        <taxon>Bacteria</taxon>
        <taxon>Katanobacteria</taxon>
    </lineage>
</organism>
<dbReference type="Gene3D" id="2.10.109.10">
    <property type="entry name" value="Umud Fragment, subunit A"/>
    <property type="match status" value="1"/>
</dbReference>
<sequence length="113" mass="12633">MSVAIYLLLDASDYPMLFKGNHTGFASPADDFAENNLDLNQHLIEHPVATFFMKLESDHEIILVIDKSKQPKKNDTVVALIEGELKIATLTKKLPSSAEIWGVVTWIIEKTAH</sequence>
<dbReference type="SUPFAM" id="SSF51306">
    <property type="entry name" value="LexA/Signal peptidase"/>
    <property type="match status" value="1"/>
</dbReference>
<gene>
    <name evidence="1" type="ORF">KC573_01905</name>
</gene>
<comment type="caution">
    <text evidence="1">The sequence shown here is derived from an EMBL/GenBank/DDBJ whole genome shotgun (WGS) entry which is preliminary data.</text>
</comment>
<reference evidence="1" key="1">
    <citation type="submission" date="2020-04" db="EMBL/GenBank/DDBJ databases">
        <authorList>
            <person name="Zhang T."/>
        </authorList>
    </citation>
    <scope>NUCLEOTIDE SEQUENCE</scope>
    <source>
        <strain evidence="1">HKST-UBA02</strain>
    </source>
</reference>
<evidence type="ECO:0000313" key="1">
    <source>
        <dbReference type="EMBL" id="MCA9397557.1"/>
    </source>
</evidence>
<proteinExistence type="predicted"/>
<dbReference type="EMBL" id="JAGQKY010000064">
    <property type="protein sequence ID" value="MCA9397557.1"/>
    <property type="molecule type" value="Genomic_DNA"/>
</dbReference>
<reference evidence="1" key="2">
    <citation type="journal article" date="2021" name="Microbiome">
        <title>Successional dynamics and alternative stable states in a saline activated sludge microbial community over 9 years.</title>
        <authorList>
            <person name="Wang Y."/>
            <person name="Ye J."/>
            <person name="Ju F."/>
            <person name="Liu L."/>
            <person name="Boyd J.A."/>
            <person name="Deng Y."/>
            <person name="Parks D.H."/>
            <person name="Jiang X."/>
            <person name="Yin X."/>
            <person name="Woodcroft B.J."/>
            <person name="Tyson G.W."/>
            <person name="Hugenholtz P."/>
            <person name="Polz M.F."/>
            <person name="Zhang T."/>
        </authorList>
    </citation>
    <scope>NUCLEOTIDE SEQUENCE</scope>
    <source>
        <strain evidence="1">HKST-UBA02</strain>
    </source>
</reference>
<accession>A0A955RWY1</accession>
<dbReference type="Proteomes" id="UP000699691">
    <property type="component" value="Unassembled WGS sequence"/>
</dbReference>
<dbReference type="AlphaFoldDB" id="A0A955RWY1"/>
<evidence type="ECO:0008006" key="3">
    <source>
        <dbReference type="Google" id="ProtNLM"/>
    </source>
</evidence>
<protein>
    <recommendedName>
        <fullName evidence="3">Peptidase S24/S26A/S26B/S26C domain-containing protein</fullName>
    </recommendedName>
</protein>
<evidence type="ECO:0000313" key="2">
    <source>
        <dbReference type="Proteomes" id="UP000699691"/>
    </source>
</evidence>
<name>A0A955RWY1_UNCKA</name>
<dbReference type="InterPro" id="IPR036286">
    <property type="entry name" value="LexA/Signal_pep-like_sf"/>
</dbReference>